<feature type="non-terminal residue" evidence="2">
    <location>
        <position position="1"/>
    </location>
</feature>
<evidence type="ECO:0000256" key="1">
    <source>
        <dbReference type="SAM" id="MobiDB-lite"/>
    </source>
</evidence>
<feature type="compositionally biased region" description="Basic residues" evidence="1">
    <location>
        <begin position="142"/>
        <end position="151"/>
    </location>
</feature>
<feature type="compositionally biased region" description="Low complexity" evidence="1">
    <location>
        <begin position="73"/>
        <end position="100"/>
    </location>
</feature>
<feature type="region of interest" description="Disordered" evidence="1">
    <location>
        <begin position="73"/>
        <end position="151"/>
    </location>
</feature>
<reference evidence="2" key="1">
    <citation type="submission" date="2020-02" db="EMBL/GenBank/DDBJ databases">
        <authorList>
            <person name="Meier V. D."/>
        </authorList>
    </citation>
    <scope>NUCLEOTIDE SEQUENCE</scope>
    <source>
        <strain evidence="2">AVDCRST_MAG64</strain>
    </source>
</reference>
<feature type="region of interest" description="Disordered" evidence="1">
    <location>
        <begin position="1"/>
        <end position="37"/>
    </location>
</feature>
<organism evidence="2">
    <name type="scientific">uncultured Phycisphaerae bacterium</name>
    <dbReference type="NCBI Taxonomy" id="904963"/>
    <lineage>
        <taxon>Bacteria</taxon>
        <taxon>Pseudomonadati</taxon>
        <taxon>Planctomycetota</taxon>
        <taxon>Phycisphaerae</taxon>
        <taxon>environmental samples</taxon>
    </lineage>
</organism>
<dbReference type="EMBL" id="CADCUQ010000658">
    <property type="protein sequence ID" value="CAA9421350.1"/>
    <property type="molecule type" value="Genomic_DNA"/>
</dbReference>
<feature type="compositionally biased region" description="Basic and acidic residues" evidence="1">
    <location>
        <begin position="11"/>
        <end position="32"/>
    </location>
</feature>
<feature type="non-terminal residue" evidence="2">
    <location>
        <position position="151"/>
    </location>
</feature>
<name>A0A6J4PQK4_9BACT</name>
<proteinExistence type="predicted"/>
<dbReference type="AlphaFoldDB" id="A0A6J4PQK4"/>
<evidence type="ECO:0000313" key="2">
    <source>
        <dbReference type="EMBL" id="CAA9421350.1"/>
    </source>
</evidence>
<protein>
    <submittedName>
        <fullName evidence="2">Uncharacterized protein</fullName>
    </submittedName>
</protein>
<sequence>ASRRVVLEAPRGTRGDLPHGDRLSHRGADGGARRGGGAAVPLLDGGLRRADHGVGRAAAPALLRPLPAAADEGGLALGRGPPAAPRRLPALAPGPVPARAAQRRPHAAAGDHLVREPDVARGLLARLVGRADPQDPHAGPAPRRRAQRSRL</sequence>
<gene>
    <name evidence="2" type="ORF">AVDCRST_MAG64-2892</name>
</gene>
<accession>A0A6J4PQK4</accession>